<gene>
    <name evidence="1" type="ORF">LX87_03375</name>
</gene>
<name>A0A327WU90_LARAB</name>
<dbReference type="Proteomes" id="UP000248790">
    <property type="component" value="Unassembled WGS sequence"/>
</dbReference>
<keyword evidence="2" id="KW-1185">Reference proteome</keyword>
<proteinExistence type="predicted"/>
<accession>A0A327WU90</accession>
<evidence type="ECO:0000313" key="2">
    <source>
        <dbReference type="Proteomes" id="UP000248790"/>
    </source>
</evidence>
<evidence type="ECO:0000313" key="1">
    <source>
        <dbReference type="EMBL" id="RAJ95627.1"/>
    </source>
</evidence>
<sequence>MRWVVRVLLFLLILPLAYFAAFPQILRCQLIKYGSDFQKLASGVWVDKTTPEHQRIYLLFEIHQARKRLASLWTSPPQSRATVIFCQTPEQYQQYCQDREGAGCSLGTPWGESWIVINPYGRNPDVLAHEMCHDELYTRLGWLTTQQQIPQWFNEGLAMMIDQRFTTATDSLHRYEEFRDHWQQQSHGQQIVLELHDLQSLKGFFSGGTNRVMLAYMTAGQEVARWLAIVGRTGLRRLVDAIRAGEDFERAYQRLEREAKPVHPK</sequence>
<dbReference type="EMBL" id="QLMC01000004">
    <property type="protein sequence ID" value="RAJ95627.1"/>
    <property type="molecule type" value="Genomic_DNA"/>
</dbReference>
<dbReference type="AlphaFoldDB" id="A0A327WU90"/>
<reference evidence="1 2" key="1">
    <citation type="submission" date="2018-06" db="EMBL/GenBank/DDBJ databases">
        <title>Genomic Encyclopedia of Archaeal and Bacterial Type Strains, Phase II (KMG-II): from individual species to whole genera.</title>
        <authorList>
            <person name="Goeker M."/>
        </authorList>
    </citation>
    <scope>NUCLEOTIDE SEQUENCE [LARGE SCALE GENOMIC DNA]</scope>
    <source>
        <strain evidence="1 2">DSM 21851</strain>
    </source>
</reference>
<dbReference type="OrthoDB" id="43895at2"/>
<dbReference type="RefSeq" id="WP_111629430.1">
    <property type="nucleotide sequence ID" value="NZ_QLMC01000004.1"/>
</dbReference>
<comment type="caution">
    <text evidence="1">The sequence shown here is derived from an EMBL/GenBank/DDBJ whole genome shotgun (WGS) entry which is preliminary data.</text>
</comment>
<organism evidence="1 2">
    <name type="scientific">Larkinella arboricola</name>
    <dbReference type="NCBI Taxonomy" id="643671"/>
    <lineage>
        <taxon>Bacteria</taxon>
        <taxon>Pseudomonadati</taxon>
        <taxon>Bacteroidota</taxon>
        <taxon>Cytophagia</taxon>
        <taxon>Cytophagales</taxon>
        <taxon>Spirosomataceae</taxon>
        <taxon>Larkinella</taxon>
    </lineage>
</organism>
<protein>
    <recommendedName>
        <fullName evidence="3">Peptidase MA superfamily protein</fullName>
    </recommendedName>
</protein>
<evidence type="ECO:0008006" key="3">
    <source>
        <dbReference type="Google" id="ProtNLM"/>
    </source>
</evidence>